<dbReference type="AlphaFoldDB" id="A0A917WYH4"/>
<protein>
    <submittedName>
        <fullName evidence="1">Uncharacterized protein</fullName>
    </submittedName>
</protein>
<dbReference type="EMBL" id="BMPI01000024">
    <property type="protein sequence ID" value="GGM41225.1"/>
    <property type="molecule type" value="Genomic_DNA"/>
</dbReference>
<organism evidence="1 2">
    <name type="scientific">Dactylosporangium sucinum</name>
    <dbReference type="NCBI Taxonomy" id="1424081"/>
    <lineage>
        <taxon>Bacteria</taxon>
        <taxon>Bacillati</taxon>
        <taxon>Actinomycetota</taxon>
        <taxon>Actinomycetes</taxon>
        <taxon>Micromonosporales</taxon>
        <taxon>Micromonosporaceae</taxon>
        <taxon>Dactylosporangium</taxon>
    </lineage>
</organism>
<evidence type="ECO:0000313" key="2">
    <source>
        <dbReference type="Proteomes" id="UP000642070"/>
    </source>
</evidence>
<gene>
    <name evidence="1" type="ORF">GCM10007977_048290</name>
</gene>
<dbReference type="Proteomes" id="UP000642070">
    <property type="component" value="Unassembled WGS sequence"/>
</dbReference>
<proteinExistence type="predicted"/>
<sequence>MRLTSRTVPSEPTYLLGIVHFDCVPGVRARLLNGEIEFHEGLTVTKYEAAHPDDPALQMHLPAGENDCLLCQSNDGPLTEEHLWSEWISNYLTSHGAWFPQNRGFETAPAGPRPPVLCDDCNNRWGSVLEGDVKAIMVPMFEGTWHLDRAQQERLAVWATKTALVLDSLNPVRVVPRAVGHALRLGHRPPDGVTVWMSPFLGTTRALAASSSPLHFPFPDEEPDPSRQPNAFVATFTVFRVAFQVLINFAVGELELSGGRPDVEACLMRIWPTEHDRIDWTSGPVFWDHTLELLDRRIHD</sequence>
<reference evidence="1" key="2">
    <citation type="submission" date="2020-09" db="EMBL/GenBank/DDBJ databases">
        <authorList>
            <person name="Sun Q."/>
            <person name="Ohkuma M."/>
        </authorList>
    </citation>
    <scope>NUCLEOTIDE SEQUENCE</scope>
    <source>
        <strain evidence="1">JCM 19831</strain>
    </source>
</reference>
<keyword evidence="2" id="KW-1185">Reference proteome</keyword>
<evidence type="ECO:0000313" key="1">
    <source>
        <dbReference type="EMBL" id="GGM41225.1"/>
    </source>
</evidence>
<reference evidence="1" key="1">
    <citation type="journal article" date="2014" name="Int. J. Syst. Evol. Microbiol.">
        <title>Complete genome sequence of Corynebacterium casei LMG S-19264T (=DSM 44701T), isolated from a smear-ripened cheese.</title>
        <authorList>
            <consortium name="US DOE Joint Genome Institute (JGI-PGF)"/>
            <person name="Walter F."/>
            <person name="Albersmeier A."/>
            <person name="Kalinowski J."/>
            <person name="Ruckert C."/>
        </authorList>
    </citation>
    <scope>NUCLEOTIDE SEQUENCE</scope>
    <source>
        <strain evidence="1">JCM 19831</strain>
    </source>
</reference>
<name>A0A917WYH4_9ACTN</name>
<accession>A0A917WYH4</accession>
<comment type="caution">
    <text evidence="1">The sequence shown here is derived from an EMBL/GenBank/DDBJ whole genome shotgun (WGS) entry which is preliminary data.</text>
</comment>